<name>A0A9X0UKD1_VIBME</name>
<protein>
    <submittedName>
        <fullName evidence="1">Uncharacterized protein</fullName>
    </submittedName>
</protein>
<dbReference type="Proteomes" id="UP000615796">
    <property type="component" value="Unassembled WGS sequence"/>
</dbReference>
<dbReference type="RefSeq" id="WP_187027129.1">
    <property type="nucleotide sequence ID" value="NZ_JACRUP010000021.1"/>
</dbReference>
<dbReference type="EMBL" id="JACRUP010000021">
    <property type="protein sequence ID" value="MBC5852919.1"/>
    <property type="molecule type" value="Genomic_DNA"/>
</dbReference>
<sequence>MIEIADLILPSQVKCQVELHRVKSDSFGRIHNGMFKNTLELSAQLTKEAELAGSWRDIREMKIEMVYRNVAYRLPILVDVPVQEFGAFQVIGDNEA</sequence>
<evidence type="ECO:0000313" key="2">
    <source>
        <dbReference type="Proteomes" id="UP000615796"/>
    </source>
</evidence>
<dbReference type="AlphaFoldDB" id="A0A9X0UKD1"/>
<keyword evidence="2" id="KW-1185">Reference proteome</keyword>
<comment type="caution">
    <text evidence="1">The sequence shown here is derived from an EMBL/GenBank/DDBJ whole genome shotgun (WGS) entry which is preliminary data.</text>
</comment>
<organism evidence="1 2">
    <name type="scientific">Vibrio metschnikovii</name>
    <dbReference type="NCBI Taxonomy" id="28172"/>
    <lineage>
        <taxon>Bacteria</taxon>
        <taxon>Pseudomonadati</taxon>
        <taxon>Pseudomonadota</taxon>
        <taxon>Gammaproteobacteria</taxon>
        <taxon>Vibrionales</taxon>
        <taxon>Vibrionaceae</taxon>
        <taxon>Vibrio</taxon>
    </lineage>
</organism>
<proteinExistence type="predicted"/>
<reference evidence="1" key="1">
    <citation type="submission" date="2020-08" db="EMBL/GenBank/DDBJ databases">
        <title>Genome Sequencing and Pan-Genome Analysis of Migratory bird Vibrio Strains, Inner Mongolia.</title>
        <authorList>
            <person name="Zheng L."/>
        </authorList>
    </citation>
    <scope>NUCLEOTIDE SEQUENCE</scope>
    <source>
        <strain evidence="1">M13F</strain>
    </source>
</reference>
<evidence type="ECO:0000313" key="1">
    <source>
        <dbReference type="EMBL" id="MBC5852919.1"/>
    </source>
</evidence>
<gene>
    <name evidence="1" type="ORF">H8Q88_18715</name>
</gene>
<accession>A0A9X0UKD1</accession>